<dbReference type="AlphaFoldDB" id="A0ABD6BYB6"/>
<dbReference type="SUPFAM" id="SSF53335">
    <property type="entry name" value="S-adenosyl-L-methionine-dependent methyltransferases"/>
    <property type="match status" value="1"/>
</dbReference>
<evidence type="ECO:0008006" key="3">
    <source>
        <dbReference type="Google" id="ProtNLM"/>
    </source>
</evidence>
<organism evidence="1 2">
    <name type="scientific">Halorubrum laminariae</name>
    <dbReference type="NCBI Taxonomy" id="1433523"/>
    <lineage>
        <taxon>Archaea</taxon>
        <taxon>Methanobacteriati</taxon>
        <taxon>Methanobacteriota</taxon>
        <taxon>Stenosarchaea group</taxon>
        <taxon>Halobacteria</taxon>
        <taxon>Halobacteriales</taxon>
        <taxon>Haloferacaceae</taxon>
        <taxon>Halorubrum</taxon>
    </lineage>
</organism>
<dbReference type="RefSeq" id="WP_256418040.1">
    <property type="nucleotide sequence ID" value="NZ_JANHDL010000004.1"/>
</dbReference>
<gene>
    <name evidence="1" type="ORF">ACFR9T_06045</name>
</gene>
<keyword evidence="2" id="KW-1185">Reference proteome</keyword>
<dbReference type="InterPro" id="IPR029063">
    <property type="entry name" value="SAM-dependent_MTases_sf"/>
</dbReference>
<dbReference type="Gene3D" id="3.40.50.150">
    <property type="entry name" value="Vaccinia Virus protein VP39"/>
    <property type="match status" value="1"/>
</dbReference>
<reference evidence="1 2" key="1">
    <citation type="journal article" date="2019" name="Int. J. Syst. Evol. Microbiol.">
        <title>The Global Catalogue of Microorganisms (GCM) 10K type strain sequencing project: providing services to taxonomists for standard genome sequencing and annotation.</title>
        <authorList>
            <consortium name="The Broad Institute Genomics Platform"/>
            <consortium name="The Broad Institute Genome Sequencing Center for Infectious Disease"/>
            <person name="Wu L."/>
            <person name="Ma J."/>
        </authorList>
    </citation>
    <scope>NUCLEOTIDE SEQUENCE [LARGE SCALE GENOMIC DNA]</scope>
    <source>
        <strain evidence="1 2">CGMCC 1.12689</strain>
    </source>
</reference>
<evidence type="ECO:0000313" key="2">
    <source>
        <dbReference type="Proteomes" id="UP001597185"/>
    </source>
</evidence>
<proteinExistence type="predicted"/>
<dbReference type="Proteomes" id="UP001597185">
    <property type="component" value="Unassembled WGS sequence"/>
</dbReference>
<dbReference type="EMBL" id="JBHUDB010000002">
    <property type="protein sequence ID" value="MFD1570147.1"/>
    <property type="molecule type" value="Genomic_DNA"/>
</dbReference>
<sequence>MTTRIDYRIADFTEIADEFAGQASLVHLDSPWAAPARYGGRGVDYRTWPITEDALSDFPESELERDEIDTTRFVSELIDVAMDCLEDGGWLIADGDSYATPRIEAYLRSEYGEARINDQNGRPYTGGGFRKQGRVCYHTKSGEPDCSTTGKYGIEAGYPIIFATKGETDRTLPESVWQPARHPRWNEPTEEYGQGTVKPVSPYRVWMDALVEPGELVLAPCAGSGPALIAAEQLWDTQARAVGIDVTETAKQAYETRRNAVIAPDHQETLGTISDHA</sequence>
<evidence type="ECO:0000313" key="1">
    <source>
        <dbReference type="EMBL" id="MFD1570147.1"/>
    </source>
</evidence>
<accession>A0ABD6BYB6</accession>
<comment type="caution">
    <text evidence="1">The sequence shown here is derived from an EMBL/GenBank/DDBJ whole genome shotgun (WGS) entry which is preliminary data.</text>
</comment>
<name>A0ABD6BYB6_9EURY</name>
<protein>
    <recommendedName>
        <fullName evidence="3">Site-specific DNA-methyltransferase (cytosine-N(4)-specific)</fullName>
    </recommendedName>
</protein>